<keyword evidence="1" id="KW-0472">Membrane</keyword>
<protein>
    <recommendedName>
        <fullName evidence="4">Integral membrane protein</fullName>
    </recommendedName>
</protein>
<feature type="transmembrane region" description="Helical" evidence="1">
    <location>
        <begin position="104"/>
        <end position="127"/>
    </location>
</feature>
<evidence type="ECO:0000313" key="2">
    <source>
        <dbReference type="EMBL" id="MCZ4518115.1"/>
    </source>
</evidence>
<feature type="transmembrane region" description="Helical" evidence="1">
    <location>
        <begin position="77"/>
        <end position="97"/>
    </location>
</feature>
<accession>A0ABT4MAX3</accession>
<gene>
    <name evidence="2" type="ORF">O4220_06255</name>
</gene>
<evidence type="ECO:0000256" key="1">
    <source>
        <dbReference type="SAM" id="Phobius"/>
    </source>
</evidence>
<keyword evidence="1" id="KW-0812">Transmembrane</keyword>
<dbReference type="RefSeq" id="WP_269602816.1">
    <property type="nucleotide sequence ID" value="NZ_JAPWIJ010000002.1"/>
</dbReference>
<name>A0ABT4MAX3_9NOCA</name>
<dbReference type="Proteomes" id="UP001081071">
    <property type="component" value="Unassembled WGS sequence"/>
</dbReference>
<reference evidence="2" key="1">
    <citation type="submission" date="2022-12" db="EMBL/GenBank/DDBJ databases">
        <authorList>
            <person name="Krivoruchko A.V."/>
            <person name="Elkin A."/>
        </authorList>
    </citation>
    <scope>NUCLEOTIDE SEQUENCE</scope>
    <source>
        <strain evidence="2">IEGM 1391</strain>
    </source>
</reference>
<proteinExistence type="predicted"/>
<evidence type="ECO:0008006" key="4">
    <source>
        <dbReference type="Google" id="ProtNLM"/>
    </source>
</evidence>
<feature type="transmembrane region" description="Helical" evidence="1">
    <location>
        <begin position="48"/>
        <end position="71"/>
    </location>
</feature>
<keyword evidence="3" id="KW-1185">Reference proteome</keyword>
<sequence length="144" mass="14898">MTGIRVAWGVAAVVAVALGVGIMKWPMSEVTNCELGLTMSPAACEQGLLDHFGFALVMVLAIPVVLFTMAAVVCRPWMSWTVAIAQTIFTAVGFFSATGSTPSLLSTLGSLPGTALALLLAVVHHVLASQKKPTSVLARGFTPG</sequence>
<comment type="caution">
    <text evidence="2">The sequence shown here is derived from an EMBL/GenBank/DDBJ whole genome shotgun (WGS) entry which is preliminary data.</text>
</comment>
<keyword evidence="1" id="KW-1133">Transmembrane helix</keyword>
<organism evidence="2 3">
    <name type="scientific">Rhodococcus ruber</name>
    <dbReference type="NCBI Taxonomy" id="1830"/>
    <lineage>
        <taxon>Bacteria</taxon>
        <taxon>Bacillati</taxon>
        <taxon>Actinomycetota</taxon>
        <taxon>Actinomycetes</taxon>
        <taxon>Mycobacteriales</taxon>
        <taxon>Nocardiaceae</taxon>
        <taxon>Rhodococcus</taxon>
    </lineage>
</organism>
<feature type="transmembrane region" description="Helical" evidence="1">
    <location>
        <begin position="6"/>
        <end position="27"/>
    </location>
</feature>
<dbReference type="EMBL" id="JAPWIJ010000002">
    <property type="protein sequence ID" value="MCZ4518115.1"/>
    <property type="molecule type" value="Genomic_DNA"/>
</dbReference>
<evidence type="ECO:0000313" key="3">
    <source>
        <dbReference type="Proteomes" id="UP001081071"/>
    </source>
</evidence>